<feature type="compositionally biased region" description="Basic and acidic residues" evidence="3">
    <location>
        <begin position="288"/>
        <end position="299"/>
    </location>
</feature>
<dbReference type="FunFam" id="1.10.10.10:FF:000131">
    <property type="entry name" value="la-related protein 1B isoform X2"/>
    <property type="match status" value="1"/>
</dbReference>
<dbReference type="CDD" id="cd07323">
    <property type="entry name" value="LAM"/>
    <property type="match status" value="1"/>
</dbReference>
<feature type="region of interest" description="Disordered" evidence="3">
    <location>
        <begin position="1"/>
        <end position="224"/>
    </location>
</feature>
<dbReference type="InterPro" id="IPR036390">
    <property type="entry name" value="WH_DNA-bd_sf"/>
</dbReference>
<dbReference type="GO" id="GO:0003723">
    <property type="term" value="F:RNA binding"/>
    <property type="evidence" value="ECO:0007669"/>
    <property type="project" value="UniProtKB-UniRule"/>
</dbReference>
<organism evidence="5 6">
    <name type="scientific">Sesamum alatum</name>
    <dbReference type="NCBI Taxonomy" id="300844"/>
    <lineage>
        <taxon>Eukaryota</taxon>
        <taxon>Viridiplantae</taxon>
        <taxon>Streptophyta</taxon>
        <taxon>Embryophyta</taxon>
        <taxon>Tracheophyta</taxon>
        <taxon>Spermatophyta</taxon>
        <taxon>Magnoliopsida</taxon>
        <taxon>eudicotyledons</taxon>
        <taxon>Gunneridae</taxon>
        <taxon>Pentapetalae</taxon>
        <taxon>asterids</taxon>
        <taxon>lamiids</taxon>
        <taxon>Lamiales</taxon>
        <taxon>Pedaliaceae</taxon>
        <taxon>Sesamum</taxon>
    </lineage>
</organism>
<gene>
    <name evidence="5" type="ORF">Salat_1242100</name>
</gene>
<feature type="region of interest" description="Disordered" evidence="3">
    <location>
        <begin position="236"/>
        <end position="305"/>
    </location>
</feature>
<feature type="region of interest" description="Disordered" evidence="3">
    <location>
        <begin position="513"/>
        <end position="532"/>
    </location>
</feature>
<evidence type="ECO:0000256" key="3">
    <source>
        <dbReference type="SAM" id="MobiDB-lite"/>
    </source>
</evidence>
<evidence type="ECO:0000259" key="4">
    <source>
        <dbReference type="PROSITE" id="PS50961"/>
    </source>
</evidence>
<name>A0AAE1YG63_9LAMI</name>
<accession>A0AAE1YG63</accession>
<evidence type="ECO:0000313" key="5">
    <source>
        <dbReference type="EMBL" id="KAK4429417.1"/>
    </source>
</evidence>
<evidence type="ECO:0000256" key="1">
    <source>
        <dbReference type="ARBA" id="ARBA00022884"/>
    </source>
</evidence>
<dbReference type="AlphaFoldDB" id="A0AAE1YG63"/>
<comment type="caution">
    <text evidence="5">The sequence shown here is derived from an EMBL/GenBank/DDBJ whole genome shotgun (WGS) entry which is preliminary data.</text>
</comment>
<dbReference type="PANTHER" id="PTHR22792">
    <property type="entry name" value="LUPUS LA PROTEIN-RELATED"/>
    <property type="match status" value="1"/>
</dbReference>
<dbReference type="SMART" id="SM00715">
    <property type="entry name" value="LA"/>
    <property type="match status" value="1"/>
</dbReference>
<dbReference type="InterPro" id="IPR036388">
    <property type="entry name" value="WH-like_DNA-bd_sf"/>
</dbReference>
<dbReference type="InterPro" id="IPR006630">
    <property type="entry name" value="La_HTH"/>
</dbReference>
<feature type="compositionally biased region" description="Polar residues" evidence="3">
    <location>
        <begin position="133"/>
        <end position="146"/>
    </location>
</feature>
<evidence type="ECO:0000256" key="2">
    <source>
        <dbReference type="PROSITE-ProRule" id="PRU00332"/>
    </source>
</evidence>
<feature type="compositionally biased region" description="Low complexity" evidence="3">
    <location>
        <begin position="238"/>
        <end position="247"/>
    </location>
</feature>
<dbReference type="PROSITE" id="PS50961">
    <property type="entry name" value="HTH_LA"/>
    <property type="match status" value="1"/>
</dbReference>
<dbReference type="EMBL" id="JACGWO010000004">
    <property type="protein sequence ID" value="KAK4429417.1"/>
    <property type="molecule type" value="Genomic_DNA"/>
</dbReference>
<feature type="compositionally biased region" description="Polar residues" evidence="3">
    <location>
        <begin position="169"/>
        <end position="178"/>
    </location>
</feature>
<feature type="domain" description="HTH La-type RNA-binding" evidence="4">
    <location>
        <begin position="371"/>
        <end position="460"/>
    </location>
</feature>
<keyword evidence="6" id="KW-1185">Reference proteome</keyword>
<feature type="compositionally biased region" description="Low complexity" evidence="3">
    <location>
        <begin position="268"/>
        <end position="281"/>
    </location>
</feature>
<feature type="compositionally biased region" description="Low complexity" evidence="3">
    <location>
        <begin position="154"/>
        <end position="168"/>
    </location>
</feature>
<reference evidence="5" key="1">
    <citation type="submission" date="2020-06" db="EMBL/GenBank/DDBJ databases">
        <authorList>
            <person name="Li T."/>
            <person name="Hu X."/>
            <person name="Zhang T."/>
            <person name="Song X."/>
            <person name="Zhang H."/>
            <person name="Dai N."/>
            <person name="Sheng W."/>
            <person name="Hou X."/>
            <person name="Wei L."/>
        </authorList>
    </citation>
    <scope>NUCLEOTIDE SEQUENCE</scope>
    <source>
        <strain evidence="5">3651</strain>
        <tissue evidence="5">Leaf</tissue>
    </source>
</reference>
<dbReference type="PANTHER" id="PTHR22792:SF155">
    <property type="entry name" value="LA-RELATED PROTEIN 1C-LIKE"/>
    <property type="match status" value="1"/>
</dbReference>
<reference evidence="5" key="2">
    <citation type="journal article" date="2024" name="Plant">
        <title>Genomic evolution and insights into agronomic trait innovations of Sesamum species.</title>
        <authorList>
            <person name="Miao H."/>
            <person name="Wang L."/>
            <person name="Qu L."/>
            <person name="Liu H."/>
            <person name="Sun Y."/>
            <person name="Le M."/>
            <person name="Wang Q."/>
            <person name="Wei S."/>
            <person name="Zheng Y."/>
            <person name="Lin W."/>
            <person name="Duan Y."/>
            <person name="Cao H."/>
            <person name="Xiong S."/>
            <person name="Wang X."/>
            <person name="Wei L."/>
            <person name="Li C."/>
            <person name="Ma Q."/>
            <person name="Ju M."/>
            <person name="Zhao R."/>
            <person name="Li G."/>
            <person name="Mu C."/>
            <person name="Tian Q."/>
            <person name="Mei H."/>
            <person name="Zhang T."/>
            <person name="Gao T."/>
            <person name="Zhang H."/>
        </authorList>
    </citation>
    <scope>NUCLEOTIDE SEQUENCE</scope>
    <source>
        <strain evidence="5">3651</strain>
    </source>
</reference>
<dbReference type="Pfam" id="PF05383">
    <property type="entry name" value="La"/>
    <property type="match status" value="1"/>
</dbReference>
<sequence>MGLRDMGFEFCVTTEPRSPAGAASNGGVNSPRSRRRSLPSQWASVVRGDSDQISFPGAAASPVSSLSPPPEQAFAPDDCGFENSAPEAQPESCDANGDSNAGGARRPAWNRPLNDAVEAGSVMGGAISWPPLSESTRPVPRSSSDSFRPISDGSISSSQAPIISQPPQRQANTSSHAHSTANNSTRARSRNRGGGGSGGGSSGSGTSHNAFNRPSQPTPPQFPVLEVPYAMVPPMLDTPVTGTRPVRGVGGSQSHTGNEHSSQRNAPRRGNYGPRPRGDGPYHNNHGGRRDQDRRDVHLPPHYMPPPIGYMPPPLPPGAAPFMAPAPVRVFPGQMGFDMTSPFIYVPTIPPESFRAMPIVPPPPAPPVFFPPHENSLTNMIVKQIDYYFSDENLVKDSFLRKNMDNHGWVPITLIASFRRVHQLTNDIPLILESLKYSTIVEVQGDKLRRRNEWNKWLPSSSWSNTDFVPQMPGANLLATSLQQQVSLNDSMNNTNVHMEGYTEMATARPLSEELTGHSRENTAGVSGSIRA</sequence>
<feature type="compositionally biased region" description="Gly residues" evidence="3">
    <location>
        <begin position="192"/>
        <end position="203"/>
    </location>
</feature>
<proteinExistence type="predicted"/>
<protein>
    <submittedName>
        <fullName evidence="5">La-related protein 1C</fullName>
    </submittedName>
</protein>
<evidence type="ECO:0000313" key="6">
    <source>
        <dbReference type="Proteomes" id="UP001293254"/>
    </source>
</evidence>
<dbReference type="SUPFAM" id="SSF46785">
    <property type="entry name" value="Winged helix' DNA-binding domain"/>
    <property type="match status" value="1"/>
</dbReference>
<dbReference type="Gene3D" id="1.10.10.10">
    <property type="entry name" value="Winged helix-like DNA-binding domain superfamily/Winged helix DNA-binding domain"/>
    <property type="match status" value="1"/>
</dbReference>
<keyword evidence="1 2" id="KW-0694">RNA-binding</keyword>
<dbReference type="Proteomes" id="UP001293254">
    <property type="component" value="Unassembled WGS sequence"/>
</dbReference>
<dbReference type="InterPro" id="IPR045180">
    <property type="entry name" value="La_dom_prot"/>
</dbReference>